<feature type="compositionally biased region" description="Pro residues" evidence="1">
    <location>
        <begin position="46"/>
        <end position="55"/>
    </location>
</feature>
<dbReference type="AlphaFoldDB" id="A0A543FMP7"/>
<protein>
    <recommendedName>
        <fullName evidence="5">LppP/LprE lipoprotein</fullName>
    </recommendedName>
</protein>
<sequence length="203" mass="21537">MTAFLRMTFVGMAVVALSSILSVATSTVEPARAAEPATLLRVLDTPPEPDAPVPPSSEDDRAGTREPSQAPDDDSDENSTTAGSCAEVSGGRLECIRRWWPGGTPDPGESTTDIGSLEYVEGKSWTIFAACDFNRDGTSIGIQIDPTDGRDDFYTRRPATPSCRGETESRTIHRFRFIAVDGSGTPVGTATAWETPPRGSGPA</sequence>
<name>A0A543FMP7_9PSEU</name>
<dbReference type="Proteomes" id="UP000319818">
    <property type="component" value="Unassembled WGS sequence"/>
</dbReference>
<reference evidence="3 4" key="1">
    <citation type="submission" date="2019-06" db="EMBL/GenBank/DDBJ databases">
        <title>Sequencing the genomes of 1000 actinobacteria strains.</title>
        <authorList>
            <person name="Klenk H.-P."/>
        </authorList>
    </citation>
    <scope>NUCLEOTIDE SEQUENCE [LARGE SCALE GENOMIC DNA]</scope>
    <source>
        <strain evidence="3 4">DSM 45511</strain>
    </source>
</reference>
<evidence type="ECO:0000256" key="2">
    <source>
        <dbReference type="SAM" id="SignalP"/>
    </source>
</evidence>
<dbReference type="EMBL" id="VFPH01000003">
    <property type="protein sequence ID" value="TQM35120.1"/>
    <property type="molecule type" value="Genomic_DNA"/>
</dbReference>
<organism evidence="3 4">
    <name type="scientific">Pseudonocardia cypriaca</name>
    <dbReference type="NCBI Taxonomy" id="882449"/>
    <lineage>
        <taxon>Bacteria</taxon>
        <taxon>Bacillati</taxon>
        <taxon>Actinomycetota</taxon>
        <taxon>Actinomycetes</taxon>
        <taxon>Pseudonocardiales</taxon>
        <taxon>Pseudonocardiaceae</taxon>
        <taxon>Pseudonocardia</taxon>
    </lineage>
</organism>
<feature type="region of interest" description="Disordered" evidence="1">
    <location>
        <begin position="38"/>
        <end position="87"/>
    </location>
</feature>
<evidence type="ECO:0008006" key="5">
    <source>
        <dbReference type="Google" id="ProtNLM"/>
    </source>
</evidence>
<proteinExistence type="predicted"/>
<evidence type="ECO:0000313" key="4">
    <source>
        <dbReference type="Proteomes" id="UP000319818"/>
    </source>
</evidence>
<evidence type="ECO:0000256" key="1">
    <source>
        <dbReference type="SAM" id="MobiDB-lite"/>
    </source>
</evidence>
<feature type="chain" id="PRO_5021783234" description="LppP/LprE lipoprotein" evidence="2">
    <location>
        <begin position="34"/>
        <end position="203"/>
    </location>
</feature>
<accession>A0A543FMP7</accession>
<comment type="caution">
    <text evidence="3">The sequence shown here is derived from an EMBL/GenBank/DDBJ whole genome shotgun (WGS) entry which is preliminary data.</text>
</comment>
<keyword evidence="4" id="KW-1185">Reference proteome</keyword>
<gene>
    <name evidence="3" type="ORF">FB388_6547</name>
</gene>
<keyword evidence="2" id="KW-0732">Signal</keyword>
<feature type="signal peptide" evidence="2">
    <location>
        <begin position="1"/>
        <end position="33"/>
    </location>
</feature>
<evidence type="ECO:0000313" key="3">
    <source>
        <dbReference type="EMBL" id="TQM35120.1"/>
    </source>
</evidence>